<evidence type="ECO:0000256" key="4">
    <source>
        <dbReference type="ARBA" id="ARBA00023102"/>
    </source>
</evidence>
<sequence length="196" mass="21337">MRKTELHRTTAETDIVLKMDLDGDGAASEIATGVGFLDHMLTLFSRHSGIWMKLSCKGDTWVDDHHSTEDIGIAMGCAVAEALGDKRGIRRYASLTLPMDESLILCAVDISGRGGCYPVLDFPSEKIGTFDTELVEEFLRAFAVNAGITLHVRRIAGSNSHHIAEGCFKALGRAMREAVSIDQRFRTAVPSTKGVL</sequence>
<comment type="catalytic activity">
    <reaction evidence="6 7">
        <text>D-erythro-1-(imidazol-4-yl)glycerol 3-phosphate = 3-(imidazol-4-yl)-2-oxopropyl phosphate + H2O</text>
        <dbReference type="Rhea" id="RHEA:11040"/>
        <dbReference type="ChEBI" id="CHEBI:15377"/>
        <dbReference type="ChEBI" id="CHEBI:57766"/>
        <dbReference type="ChEBI" id="CHEBI:58278"/>
        <dbReference type="EC" id="4.2.1.19"/>
    </reaction>
</comment>
<keyword evidence="6" id="KW-0963">Cytoplasm</keyword>
<keyword evidence="4 6" id="KW-0368">Histidine biosynthesis</keyword>
<dbReference type="PROSITE" id="PS00955">
    <property type="entry name" value="IGP_DEHYDRATASE_2"/>
    <property type="match status" value="1"/>
</dbReference>
<dbReference type="RefSeq" id="WP_031471986.1">
    <property type="nucleotide sequence ID" value="NZ_FOZC01000004.1"/>
</dbReference>
<evidence type="ECO:0000313" key="9">
    <source>
        <dbReference type="Proteomes" id="UP000214760"/>
    </source>
</evidence>
<reference evidence="8 9" key="1">
    <citation type="submission" date="2016-10" db="EMBL/GenBank/DDBJ databases">
        <authorList>
            <person name="de Groot N.N."/>
        </authorList>
    </citation>
    <scope>NUCLEOTIDE SEQUENCE [LARGE SCALE GENOMIC DNA]</scope>
    <source>
        <strain evidence="8 9">F</strain>
    </source>
</reference>
<evidence type="ECO:0000256" key="7">
    <source>
        <dbReference type="RuleBase" id="RU000599"/>
    </source>
</evidence>
<dbReference type="AlphaFoldDB" id="A0A1I6J0T9"/>
<dbReference type="PANTHER" id="PTHR23133:SF2">
    <property type="entry name" value="IMIDAZOLEGLYCEROL-PHOSPHATE DEHYDRATASE"/>
    <property type="match status" value="1"/>
</dbReference>
<dbReference type="EMBL" id="FOZC01000004">
    <property type="protein sequence ID" value="SFR72130.1"/>
    <property type="molecule type" value="Genomic_DNA"/>
</dbReference>
<dbReference type="GO" id="GO:0004424">
    <property type="term" value="F:imidazoleglycerol-phosphate dehydratase activity"/>
    <property type="evidence" value="ECO:0007669"/>
    <property type="project" value="UniProtKB-UniRule"/>
</dbReference>
<protein>
    <recommendedName>
        <fullName evidence="2 6">Imidazoleglycerol-phosphate dehydratase</fullName>
        <shortName evidence="6">IGPD</shortName>
        <ecNumber evidence="6 7">4.2.1.19</ecNumber>
    </recommendedName>
</protein>
<dbReference type="PANTHER" id="PTHR23133">
    <property type="entry name" value="IMIDAZOLEGLYCEROL-PHOSPHATE DEHYDRATASE HIS7"/>
    <property type="match status" value="1"/>
</dbReference>
<dbReference type="NCBIfam" id="NF002111">
    <property type="entry name" value="PRK00951.2-1"/>
    <property type="match status" value="1"/>
</dbReference>
<dbReference type="Proteomes" id="UP000214760">
    <property type="component" value="Unassembled WGS sequence"/>
</dbReference>
<dbReference type="UniPathway" id="UPA00031">
    <property type="reaction ID" value="UER00011"/>
</dbReference>
<evidence type="ECO:0000256" key="6">
    <source>
        <dbReference type="HAMAP-Rule" id="MF_00076"/>
    </source>
</evidence>
<comment type="subcellular location">
    <subcellularLocation>
        <location evidence="6 7">Cytoplasm</location>
    </subcellularLocation>
</comment>
<organism evidence="8 9">
    <name type="scientific">[Clostridium] aminophilum</name>
    <dbReference type="NCBI Taxonomy" id="1526"/>
    <lineage>
        <taxon>Bacteria</taxon>
        <taxon>Bacillati</taxon>
        <taxon>Bacillota</taxon>
        <taxon>Clostridia</taxon>
        <taxon>Lachnospirales</taxon>
        <taxon>Lachnospiraceae</taxon>
    </lineage>
</organism>
<gene>
    <name evidence="6" type="primary">hisB</name>
    <name evidence="8" type="ORF">SAMN02910262_01038</name>
</gene>
<dbReference type="FunFam" id="3.30.230.40:FF:000001">
    <property type="entry name" value="Imidazoleglycerol-phosphate dehydratase HisB"/>
    <property type="match status" value="1"/>
</dbReference>
<dbReference type="InterPro" id="IPR000807">
    <property type="entry name" value="ImidazoleglycerolP_deHydtase"/>
</dbReference>
<evidence type="ECO:0000256" key="3">
    <source>
        <dbReference type="ARBA" id="ARBA00022605"/>
    </source>
</evidence>
<evidence type="ECO:0000256" key="1">
    <source>
        <dbReference type="ARBA" id="ARBA00005047"/>
    </source>
</evidence>
<comment type="pathway">
    <text evidence="1 6 7">Amino-acid biosynthesis; L-histidine biosynthesis; L-histidine from 5-phospho-alpha-D-ribose 1-diphosphate: step 6/9.</text>
</comment>
<keyword evidence="3 6" id="KW-0028">Amino-acid biosynthesis</keyword>
<accession>A0A1I6J0T9</accession>
<dbReference type="PROSITE" id="PS00954">
    <property type="entry name" value="IGP_DEHYDRATASE_1"/>
    <property type="match status" value="1"/>
</dbReference>
<evidence type="ECO:0000256" key="5">
    <source>
        <dbReference type="ARBA" id="ARBA00023239"/>
    </source>
</evidence>
<dbReference type="CDD" id="cd07914">
    <property type="entry name" value="IGPD"/>
    <property type="match status" value="1"/>
</dbReference>
<dbReference type="EC" id="4.2.1.19" evidence="6 7"/>
<dbReference type="Gene3D" id="3.30.230.40">
    <property type="entry name" value="Imidazole glycerol phosphate dehydratase, domain 1"/>
    <property type="match status" value="2"/>
</dbReference>
<dbReference type="HAMAP" id="MF_00076">
    <property type="entry name" value="HisB"/>
    <property type="match status" value="1"/>
</dbReference>
<evidence type="ECO:0000256" key="2">
    <source>
        <dbReference type="ARBA" id="ARBA00016664"/>
    </source>
</evidence>
<dbReference type="InterPro" id="IPR038494">
    <property type="entry name" value="IGPD_sf"/>
</dbReference>
<proteinExistence type="inferred from homology"/>
<dbReference type="NCBIfam" id="NF002114">
    <property type="entry name" value="PRK00951.2-4"/>
    <property type="match status" value="1"/>
</dbReference>
<dbReference type="GO" id="GO:0005737">
    <property type="term" value="C:cytoplasm"/>
    <property type="evidence" value="ECO:0007669"/>
    <property type="project" value="UniProtKB-SubCell"/>
</dbReference>
<keyword evidence="5 6" id="KW-0456">Lyase</keyword>
<dbReference type="SUPFAM" id="SSF54211">
    <property type="entry name" value="Ribosomal protein S5 domain 2-like"/>
    <property type="match status" value="2"/>
</dbReference>
<dbReference type="InterPro" id="IPR020568">
    <property type="entry name" value="Ribosomal_Su5_D2-typ_SF"/>
</dbReference>
<dbReference type="GO" id="GO:0000105">
    <property type="term" value="P:L-histidine biosynthetic process"/>
    <property type="evidence" value="ECO:0007669"/>
    <property type="project" value="UniProtKB-UniRule"/>
</dbReference>
<dbReference type="Pfam" id="PF00475">
    <property type="entry name" value="IGPD"/>
    <property type="match status" value="1"/>
</dbReference>
<dbReference type="FunFam" id="3.30.230.40:FF:000003">
    <property type="entry name" value="Imidazoleglycerol-phosphate dehydratase HisB"/>
    <property type="match status" value="1"/>
</dbReference>
<dbReference type="InterPro" id="IPR020565">
    <property type="entry name" value="ImidazoleglycerP_deHydtase_CS"/>
</dbReference>
<comment type="similarity">
    <text evidence="6 7">Belongs to the imidazoleglycerol-phosphate dehydratase family.</text>
</comment>
<name>A0A1I6J0T9_9FIRM</name>
<evidence type="ECO:0000313" key="8">
    <source>
        <dbReference type="EMBL" id="SFR72130.1"/>
    </source>
</evidence>